<keyword evidence="2" id="KW-1185">Reference proteome</keyword>
<accession>A0ACC2AQA8</accession>
<gene>
    <name evidence="1" type="ORF">O6H91_20G053500</name>
</gene>
<dbReference type="Proteomes" id="UP001162992">
    <property type="component" value="Chromosome 20"/>
</dbReference>
<evidence type="ECO:0000313" key="2">
    <source>
        <dbReference type="Proteomes" id="UP001162992"/>
    </source>
</evidence>
<protein>
    <submittedName>
        <fullName evidence="1">Uncharacterized protein</fullName>
    </submittedName>
</protein>
<proteinExistence type="predicted"/>
<sequence length="518" mass="58402">MKPNRLPKIVMNESTRKEVSEMGFVNKEQKLGNVLCETELQLDSMQLERTHPALKQESVESRSHDSTGQMVYMRPGNLATWKAVFAVVIWEGGSAFDAWLTSSSVQVAQVLLTLPYSFAQLGVVSGITFQIFYGFVGCWTCFMITSLYADYRSALEKKNLSSKDHTIQWYEVLGGLLGPWWKAAGLLVNTIYLFCLAIIQLIACGSTVYYINDTLSKRTWTLIFGAFFILTVFIPTAYNYRMWSLVGILMTTYTAWYLTISAATNGQITGVKHSAPSGLVPYFTGATNLLFTFGGHSVTVEIMHAMWRPRQFKLVYLYTVLYIFSLTIPSASSMYWAFGDLLLHNSNAFGVLPKNKFRDAAVVLMLIHQFIEFGLLCLPVHLMWEKVLGVHHSKYFILRAAARIPVALAMWFVSLMIPFFGPINSAVGSLLVTCSVYIIPCAAHMTFYRSAHNRQNAIEQPPSWIRSWTTMYIINLLIVIWVVIIGLGFGSWASISNIVQQVHTFGLFAKCYQCQKTS</sequence>
<evidence type="ECO:0000313" key="1">
    <source>
        <dbReference type="EMBL" id="KAJ7519727.1"/>
    </source>
</evidence>
<dbReference type="EMBL" id="CM055111">
    <property type="protein sequence ID" value="KAJ7519727.1"/>
    <property type="molecule type" value="Genomic_DNA"/>
</dbReference>
<comment type="caution">
    <text evidence="1">The sequence shown here is derived from an EMBL/GenBank/DDBJ whole genome shotgun (WGS) entry which is preliminary data.</text>
</comment>
<organism evidence="1 2">
    <name type="scientific">Diphasiastrum complanatum</name>
    <name type="common">Issler's clubmoss</name>
    <name type="synonym">Lycopodium complanatum</name>
    <dbReference type="NCBI Taxonomy" id="34168"/>
    <lineage>
        <taxon>Eukaryota</taxon>
        <taxon>Viridiplantae</taxon>
        <taxon>Streptophyta</taxon>
        <taxon>Embryophyta</taxon>
        <taxon>Tracheophyta</taxon>
        <taxon>Lycopodiopsida</taxon>
        <taxon>Lycopodiales</taxon>
        <taxon>Lycopodiaceae</taxon>
        <taxon>Lycopodioideae</taxon>
        <taxon>Diphasiastrum</taxon>
    </lineage>
</organism>
<name>A0ACC2AQA8_DIPCM</name>
<reference evidence="2" key="1">
    <citation type="journal article" date="2024" name="Proc. Natl. Acad. Sci. U.S.A.">
        <title>Extraordinary preservation of gene collinearity over three hundred million years revealed in homosporous lycophytes.</title>
        <authorList>
            <person name="Li C."/>
            <person name="Wickell D."/>
            <person name="Kuo L.Y."/>
            <person name="Chen X."/>
            <person name="Nie B."/>
            <person name="Liao X."/>
            <person name="Peng D."/>
            <person name="Ji J."/>
            <person name="Jenkins J."/>
            <person name="Williams M."/>
            <person name="Shu S."/>
            <person name="Plott C."/>
            <person name="Barry K."/>
            <person name="Rajasekar S."/>
            <person name="Grimwood J."/>
            <person name="Han X."/>
            <person name="Sun S."/>
            <person name="Hou Z."/>
            <person name="He W."/>
            <person name="Dai G."/>
            <person name="Sun C."/>
            <person name="Schmutz J."/>
            <person name="Leebens-Mack J.H."/>
            <person name="Li F.W."/>
            <person name="Wang L."/>
        </authorList>
    </citation>
    <scope>NUCLEOTIDE SEQUENCE [LARGE SCALE GENOMIC DNA]</scope>
    <source>
        <strain evidence="2">cv. PW_Plant_1</strain>
    </source>
</reference>